<reference evidence="1" key="1">
    <citation type="submission" date="2020-05" db="EMBL/GenBank/DDBJ databases">
        <authorList>
            <person name="Chiriac C."/>
            <person name="Salcher M."/>
            <person name="Ghai R."/>
            <person name="Kavagutti S V."/>
        </authorList>
    </citation>
    <scope>NUCLEOTIDE SEQUENCE</scope>
</reference>
<dbReference type="SUPFAM" id="SSF56112">
    <property type="entry name" value="Protein kinase-like (PK-like)"/>
    <property type="match status" value="1"/>
</dbReference>
<gene>
    <name evidence="1" type="ORF">UFOPK2872_00027</name>
</gene>
<name>A0A6J6TXA5_9ZZZZ</name>
<dbReference type="EMBL" id="CAEZZM010000001">
    <property type="protein sequence ID" value="CAB4752261.1"/>
    <property type="molecule type" value="Genomic_DNA"/>
</dbReference>
<dbReference type="Gene3D" id="3.90.1200.10">
    <property type="match status" value="1"/>
</dbReference>
<dbReference type="InterPro" id="IPR011009">
    <property type="entry name" value="Kinase-like_dom_sf"/>
</dbReference>
<proteinExistence type="predicted"/>
<accession>A0A6J6TXA5</accession>
<protein>
    <submittedName>
        <fullName evidence="1">Unannotated protein</fullName>
    </submittedName>
</protein>
<sequence length="370" mass="42672">MKPGTGSSPQSEFATSTANSNRVANDAQYIVRAAWLDYGDVRQIIAVDEVSAHVSTNRVFRATLDDGSQVVCKVSSYGSYFLFVEDHDRLFKCQQLLANTRWSNFLATILSKEGRVYTWYDETCWAVFYVDVERGEQLPKIVTDGDVQNLAREIAEFHNACNSIAPKLAATSNSIKGDAIHFLDQLLQPNSSEVFGLSQTDISVVRRSTHQFLVELEDITFDDWPKIPILLDWNLGNFSVKRIEQNGFELMSRWDYDWFRIDTRLLDFYFFSRVSSKTGDKTSFTYSPHTLLEPKFLTFLKSYHSVNPLSEAEIRFLPFAYRFFILNYVIREGSKFFRSDLSEQFKKEAARIYLPQLDNFDIEPLLTVLD</sequence>
<organism evidence="1">
    <name type="scientific">freshwater metagenome</name>
    <dbReference type="NCBI Taxonomy" id="449393"/>
    <lineage>
        <taxon>unclassified sequences</taxon>
        <taxon>metagenomes</taxon>
        <taxon>ecological metagenomes</taxon>
    </lineage>
</organism>
<dbReference type="AlphaFoldDB" id="A0A6J6TXA5"/>
<evidence type="ECO:0000313" key="1">
    <source>
        <dbReference type="EMBL" id="CAB4752261.1"/>
    </source>
</evidence>